<dbReference type="Gene3D" id="3.40.630.10">
    <property type="entry name" value="Zn peptidases"/>
    <property type="match status" value="1"/>
</dbReference>
<dbReference type="SUPFAM" id="SSF55031">
    <property type="entry name" value="Bacterial exopeptidase dimerisation domain"/>
    <property type="match status" value="1"/>
</dbReference>
<feature type="binding site" evidence="2">
    <location>
        <position position="157"/>
    </location>
    <ligand>
        <name>Mn(2+)</name>
        <dbReference type="ChEBI" id="CHEBI:29035"/>
        <label>2</label>
    </ligand>
</feature>
<name>A0A433SCA0_9BURK</name>
<dbReference type="Proteomes" id="UP000286947">
    <property type="component" value="Unassembled WGS sequence"/>
</dbReference>
<dbReference type="GO" id="GO:0019877">
    <property type="term" value="P:diaminopimelate biosynthetic process"/>
    <property type="evidence" value="ECO:0007669"/>
    <property type="project" value="UniProtKB-ARBA"/>
</dbReference>
<feature type="binding site" evidence="2">
    <location>
        <position position="124"/>
    </location>
    <ligand>
        <name>Mn(2+)</name>
        <dbReference type="ChEBI" id="CHEBI:29035"/>
        <label>2</label>
    </ligand>
</feature>
<sequence length="409" mass="44290">MNEVIDVIRQAKSESTDIRPVDKIMNVIRQTESEFTEIRQKIHANPELGFEETSTSELVAHKLKSWGYEVHRGLAKTGVVGTLKVGEGSKRLGIRADMDALPIVEKSGKSWSSCVEGKFHGCGHDGHTTMLLCAAKYLAQTRQFSGTLNLIFQPAEELLYGGKVMLDDGLFEQFPCDAIFAMHNMPGLKEGEFYFKQGAFMASSDTIHIEISGVGAHGAMPEKGVDATLVACHIGVALQSIVSRNVSPFEQAVVTVGCIQSGEAPNVVNGSALLKLSVRALNKDVRQMMLKRISEIATAQAQSFGATAVINHINGSPVLINDQKATEFAVQVAHDLVGKDKVHANAQPLMGSEDFAFMLEANPNGSYMLLGNGDTPGYCNVHNPGYDFNDRIIVSGASYWAALTEAYLK</sequence>
<keyword evidence="1 4" id="KW-0378">Hydrolase</keyword>
<dbReference type="InterPro" id="IPR036264">
    <property type="entry name" value="Bact_exopeptidase_dim_dom"/>
</dbReference>
<accession>A0A433SCA0</accession>
<dbReference type="PANTHER" id="PTHR11014:SF63">
    <property type="entry name" value="METALLOPEPTIDASE, PUTATIVE (AFU_ORTHOLOGUE AFUA_6G09600)-RELATED"/>
    <property type="match status" value="1"/>
</dbReference>
<evidence type="ECO:0000256" key="2">
    <source>
        <dbReference type="PIRSR" id="PIRSR005962-1"/>
    </source>
</evidence>
<dbReference type="GO" id="GO:0046872">
    <property type="term" value="F:metal ion binding"/>
    <property type="evidence" value="ECO:0007669"/>
    <property type="project" value="UniProtKB-KW"/>
</dbReference>
<dbReference type="NCBIfam" id="TIGR01891">
    <property type="entry name" value="amidohydrolases"/>
    <property type="match status" value="1"/>
</dbReference>
<dbReference type="AlphaFoldDB" id="A0A433SCA0"/>
<comment type="caution">
    <text evidence="4">The sequence shown here is derived from an EMBL/GenBank/DDBJ whole genome shotgun (WGS) entry which is preliminary data.</text>
</comment>
<comment type="cofactor">
    <cofactor evidence="2">
        <name>Mn(2+)</name>
        <dbReference type="ChEBI" id="CHEBI:29035"/>
    </cofactor>
    <text evidence="2">The Mn(2+) ion enhances activity.</text>
</comment>
<dbReference type="SUPFAM" id="SSF53187">
    <property type="entry name" value="Zn-dependent exopeptidases"/>
    <property type="match status" value="1"/>
</dbReference>
<dbReference type="EC" id="3.-.-.-" evidence="4"/>
<protein>
    <submittedName>
        <fullName evidence="4">Putative hydrolase YxeP</fullName>
        <ecNumber evidence="4">3.-.-.-</ecNumber>
    </submittedName>
</protein>
<dbReference type="Pfam" id="PF01546">
    <property type="entry name" value="Peptidase_M20"/>
    <property type="match status" value="1"/>
</dbReference>
<reference evidence="4 5" key="1">
    <citation type="submission" date="2018-01" db="EMBL/GenBank/DDBJ databases">
        <title>Saezia sanguinis gen. nov., sp. nov., in the order Burkholderiales isolated from human blood.</title>
        <authorList>
            <person name="Medina-Pascual M.J."/>
            <person name="Valdezate S."/>
            <person name="Monzon S."/>
            <person name="Cuesta I."/>
            <person name="Carrasco G."/>
            <person name="Villalon P."/>
            <person name="Saez-Nieto J.A."/>
        </authorList>
    </citation>
    <scope>NUCLEOTIDE SEQUENCE [LARGE SCALE GENOMIC DNA]</scope>
    <source>
        <strain evidence="4 5">CNM695-12</strain>
    </source>
</reference>
<feature type="domain" description="Peptidase M20 dimerisation" evidence="3">
    <location>
        <begin position="206"/>
        <end position="301"/>
    </location>
</feature>
<dbReference type="GO" id="GO:0050118">
    <property type="term" value="F:N-acetyldiaminopimelate deacetylase activity"/>
    <property type="evidence" value="ECO:0007669"/>
    <property type="project" value="UniProtKB-ARBA"/>
</dbReference>
<dbReference type="OrthoDB" id="8875216at2"/>
<keyword evidence="5" id="KW-1185">Reference proteome</keyword>
<feature type="binding site" evidence="2">
    <location>
        <position position="382"/>
    </location>
    <ligand>
        <name>Mn(2+)</name>
        <dbReference type="ChEBI" id="CHEBI:29035"/>
        <label>2</label>
    </ligand>
</feature>
<evidence type="ECO:0000256" key="1">
    <source>
        <dbReference type="ARBA" id="ARBA00022801"/>
    </source>
</evidence>
<evidence type="ECO:0000313" key="5">
    <source>
        <dbReference type="Proteomes" id="UP000286947"/>
    </source>
</evidence>
<evidence type="ECO:0000313" key="4">
    <source>
        <dbReference type="EMBL" id="RUS66371.1"/>
    </source>
</evidence>
<dbReference type="Gene3D" id="3.30.70.360">
    <property type="match status" value="1"/>
</dbReference>
<keyword evidence="2" id="KW-0464">Manganese</keyword>
<dbReference type="EMBL" id="PQSP01000005">
    <property type="protein sequence ID" value="RUS66371.1"/>
    <property type="molecule type" value="Genomic_DNA"/>
</dbReference>
<organism evidence="4 5">
    <name type="scientific">Saezia sanguinis</name>
    <dbReference type="NCBI Taxonomy" id="1965230"/>
    <lineage>
        <taxon>Bacteria</taxon>
        <taxon>Pseudomonadati</taxon>
        <taxon>Pseudomonadota</taxon>
        <taxon>Betaproteobacteria</taxon>
        <taxon>Burkholderiales</taxon>
        <taxon>Saeziaceae</taxon>
        <taxon>Saezia</taxon>
    </lineage>
</organism>
<dbReference type="InterPro" id="IPR017439">
    <property type="entry name" value="Amidohydrolase"/>
</dbReference>
<dbReference type="FunFam" id="3.30.70.360:FF:000001">
    <property type="entry name" value="N-acetyldiaminopimelate deacetylase"/>
    <property type="match status" value="1"/>
</dbReference>
<dbReference type="InterPro" id="IPR002933">
    <property type="entry name" value="Peptidase_M20"/>
</dbReference>
<evidence type="ECO:0000259" key="3">
    <source>
        <dbReference type="Pfam" id="PF07687"/>
    </source>
</evidence>
<feature type="binding site" evidence="2">
    <location>
        <position position="183"/>
    </location>
    <ligand>
        <name>Mn(2+)</name>
        <dbReference type="ChEBI" id="CHEBI:29035"/>
        <label>2</label>
    </ligand>
</feature>
<feature type="binding site" evidence="2">
    <location>
        <position position="122"/>
    </location>
    <ligand>
        <name>Mn(2+)</name>
        <dbReference type="ChEBI" id="CHEBI:29035"/>
        <label>2</label>
    </ligand>
</feature>
<dbReference type="InterPro" id="IPR011650">
    <property type="entry name" value="Peptidase_M20_dimer"/>
</dbReference>
<keyword evidence="2" id="KW-0479">Metal-binding</keyword>
<dbReference type="PIRSF" id="PIRSF005962">
    <property type="entry name" value="Pept_M20D_amidohydro"/>
    <property type="match status" value="1"/>
</dbReference>
<proteinExistence type="predicted"/>
<dbReference type="PANTHER" id="PTHR11014">
    <property type="entry name" value="PEPTIDASE M20 FAMILY MEMBER"/>
    <property type="match status" value="1"/>
</dbReference>
<gene>
    <name evidence="4" type="primary">yxeP_2</name>
    <name evidence="4" type="ORF">CUZ56_02097</name>
</gene>
<dbReference type="CDD" id="cd05666">
    <property type="entry name" value="M20_Acy1-like"/>
    <property type="match status" value="1"/>
</dbReference>
<dbReference type="Pfam" id="PF07687">
    <property type="entry name" value="M20_dimer"/>
    <property type="match status" value="1"/>
</dbReference>